<evidence type="ECO:0000256" key="9">
    <source>
        <dbReference type="ARBA" id="ARBA00048478"/>
    </source>
</evidence>
<comment type="caution">
    <text evidence="11">The sequence shown here is derived from an EMBL/GenBank/DDBJ whole genome shotgun (WGS) entry which is preliminary data.</text>
</comment>
<dbReference type="GeneID" id="79314085"/>
<evidence type="ECO:0000256" key="4">
    <source>
        <dbReference type="ARBA" id="ARBA00022679"/>
    </source>
</evidence>
<evidence type="ECO:0000313" key="11">
    <source>
        <dbReference type="EMBL" id="MFC7316200.1"/>
    </source>
</evidence>
<gene>
    <name evidence="10 11" type="primary">cmk</name>
    <name evidence="11" type="ORF">ACFQPE_05235</name>
</gene>
<evidence type="ECO:0000256" key="7">
    <source>
        <dbReference type="ARBA" id="ARBA00022840"/>
    </source>
</evidence>
<evidence type="ECO:0000256" key="1">
    <source>
        <dbReference type="ARBA" id="ARBA00004496"/>
    </source>
</evidence>
<dbReference type="NCBIfam" id="TIGR02173">
    <property type="entry name" value="cyt_kin_arch"/>
    <property type="match status" value="1"/>
</dbReference>
<comment type="catalytic activity">
    <reaction evidence="8 10">
        <text>dCMP + ATP = dCDP + ADP</text>
        <dbReference type="Rhea" id="RHEA:25094"/>
        <dbReference type="ChEBI" id="CHEBI:30616"/>
        <dbReference type="ChEBI" id="CHEBI:57566"/>
        <dbReference type="ChEBI" id="CHEBI:58593"/>
        <dbReference type="ChEBI" id="CHEBI:456216"/>
        <dbReference type="EC" id="2.7.4.25"/>
    </reaction>
</comment>
<keyword evidence="6 10" id="KW-0418">Kinase</keyword>
<dbReference type="GO" id="GO:0016301">
    <property type="term" value="F:kinase activity"/>
    <property type="evidence" value="ECO:0007669"/>
    <property type="project" value="UniProtKB-KW"/>
</dbReference>
<dbReference type="Proteomes" id="UP001596547">
    <property type="component" value="Unassembled WGS sequence"/>
</dbReference>
<dbReference type="EMBL" id="JBHTBF010000002">
    <property type="protein sequence ID" value="MFC7316200.1"/>
    <property type="molecule type" value="Genomic_DNA"/>
</dbReference>
<comment type="subcellular location">
    <subcellularLocation>
        <location evidence="1 10">Cytoplasm</location>
    </subcellularLocation>
</comment>
<keyword evidence="12" id="KW-1185">Reference proteome</keyword>
<dbReference type="RefSeq" id="WP_276304537.1">
    <property type="nucleotide sequence ID" value="NZ_CP119992.1"/>
</dbReference>
<comment type="catalytic activity">
    <reaction evidence="9 10">
        <text>CMP + ATP = CDP + ADP</text>
        <dbReference type="Rhea" id="RHEA:11600"/>
        <dbReference type="ChEBI" id="CHEBI:30616"/>
        <dbReference type="ChEBI" id="CHEBI:58069"/>
        <dbReference type="ChEBI" id="CHEBI:60377"/>
        <dbReference type="ChEBI" id="CHEBI:456216"/>
        <dbReference type="EC" id="2.7.4.25"/>
    </reaction>
</comment>
<dbReference type="SUPFAM" id="SSF52540">
    <property type="entry name" value="P-loop containing nucleoside triphosphate hydrolases"/>
    <property type="match status" value="1"/>
</dbReference>
<feature type="binding site" evidence="10">
    <location>
        <begin position="7"/>
        <end position="15"/>
    </location>
    <ligand>
        <name>ATP</name>
        <dbReference type="ChEBI" id="CHEBI:30616"/>
    </ligand>
</feature>
<reference evidence="11 12" key="1">
    <citation type="journal article" date="2019" name="Int. J. Syst. Evol. Microbiol.">
        <title>The Global Catalogue of Microorganisms (GCM) 10K type strain sequencing project: providing services to taxonomists for standard genome sequencing and annotation.</title>
        <authorList>
            <consortium name="The Broad Institute Genomics Platform"/>
            <consortium name="The Broad Institute Genome Sequencing Center for Infectious Disease"/>
            <person name="Wu L."/>
            <person name="Ma J."/>
        </authorList>
    </citation>
    <scope>NUCLEOTIDE SEQUENCE [LARGE SCALE GENOMIC DNA]</scope>
    <source>
        <strain evidence="11 12">PSR21</strain>
    </source>
</reference>
<evidence type="ECO:0000313" key="12">
    <source>
        <dbReference type="Proteomes" id="UP001596547"/>
    </source>
</evidence>
<name>A0ABD6A768_9EURY</name>
<dbReference type="EC" id="2.7.4.25" evidence="10"/>
<accession>A0ABD6A768</accession>
<dbReference type="InterPro" id="IPR011994">
    <property type="entry name" value="Cytidylate_kinase_dom"/>
</dbReference>
<keyword evidence="4 10" id="KW-0808">Transferase</keyword>
<dbReference type="InterPro" id="IPR027417">
    <property type="entry name" value="P-loop_NTPase"/>
</dbReference>
<dbReference type="CDD" id="cd02020">
    <property type="entry name" value="CMPK"/>
    <property type="match status" value="1"/>
</dbReference>
<keyword evidence="5 10" id="KW-0547">Nucleotide-binding</keyword>
<evidence type="ECO:0000256" key="2">
    <source>
        <dbReference type="ARBA" id="ARBA00011005"/>
    </source>
</evidence>
<dbReference type="GO" id="GO:0005524">
    <property type="term" value="F:ATP binding"/>
    <property type="evidence" value="ECO:0007669"/>
    <property type="project" value="UniProtKB-UniRule"/>
</dbReference>
<proteinExistence type="inferred from homology"/>
<keyword evidence="7 10" id="KW-0067">ATP-binding</keyword>
<protein>
    <recommendedName>
        <fullName evidence="10">Cytidylate kinase</fullName>
        <shortName evidence="10">CK</shortName>
        <ecNumber evidence="10">2.7.4.25</ecNumber>
    </recommendedName>
    <alternativeName>
        <fullName evidence="10">Cytidine monophosphate kinase</fullName>
        <shortName evidence="10">CMP kinase</shortName>
    </alternativeName>
</protein>
<evidence type="ECO:0000256" key="3">
    <source>
        <dbReference type="ARBA" id="ARBA00022490"/>
    </source>
</evidence>
<organism evidence="11 12">
    <name type="scientific">Halomarina halobia</name>
    <dbReference type="NCBI Taxonomy" id="3033386"/>
    <lineage>
        <taxon>Archaea</taxon>
        <taxon>Methanobacteriati</taxon>
        <taxon>Methanobacteriota</taxon>
        <taxon>Stenosarchaea group</taxon>
        <taxon>Halobacteria</taxon>
        <taxon>Halobacteriales</taxon>
        <taxon>Natronomonadaceae</taxon>
        <taxon>Halomarina</taxon>
    </lineage>
</organism>
<dbReference type="InterPro" id="IPR011892">
    <property type="entry name" value="Cyt_kin_arch"/>
</dbReference>
<dbReference type="GO" id="GO:0005737">
    <property type="term" value="C:cytoplasm"/>
    <property type="evidence" value="ECO:0007669"/>
    <property type="project" value="UniProtKB-SubCell"/>
</dbReference>
<evidence type="ECO:0000256" key="5">
    <source>
        <dbReference type="ARBA" id="ARBA00022741"/>
    </source>
</evidence>
<evidence type="ECO:0000256" key="10">
    <source>
        <dbReference type="HAMAP-Rule" id="MF_00239"/>
    </source>
</evidence>
<comment type="similarity">
    <text evidence="2 10">Belongs to the cytidylate kinase family. Type 2 subfamily.</text>
</comment>
<dbReference type="AlphaFoldDB" id="A0ABD6A768"/>
<sequence>MLITVSGPAGSGKSTAAAALAEVLGYEHVSGGDIFRSVAAERDLTPLELNRLAEEDDAIDRDLDRRQREIARERDGLVLESRLAGWMAGDYADLRLWLDAPPAVRAARIAEREEKSIDLARRETEARAESEALRYREYYGIDIRDRSIYDLALNTARLDPDGVVGVIAAFVEVYDPEHDEGKAPIEGVRYQF</sequence>
<evidence type="ECO:0000256" key="8">
    <source>
        <dbReference type="ARBA" id="ARBA00047615"/>
    </source>
</evidence>
<dbReference type="GO" id="GO:0006220">
    <property type="term" value="P:pyrimidine nucleotide metabolic process"/>
    <property type="evidence" value="ECO:0007669"/>
    <property type="project" value="UniProtKB-UniRule"/>
</dbReference>
<dbReference type="Pfam" id="PF13189">
    <property type="entry name" value="Cytidylate_kin2"/>
    <property type="match status" value="1"/>
</dbReference>
<keyword evidence="3 10" id="KW-0963">Cytoplasm</keyword>
<dbReference type="HAMAP" id="MF_00239">
    <property type="entry name" value="Cytidyl_kinase_type2"/>
    <property type="match status" value="1"/>
</dbReference>
<evidence type="ECO:0000256" key="6">
    <source>
        <dbReference type="ARBA" id="ARBA00022777"/>
    </source>
</evidence>
<dbReference type="Gene3D" id="3.40.50.300">
    <property type="entry name" value="P-loop containing nucleotide triphosphate hydrolases"/>
    <property type="match status" value="1"/>
</dbReference>